<comment type="subcellular location">
    <subcellularLocation>
        <location evidence="1">Cell outer membrane</location>
        <topology evidence="1">Lipid-anchor</topology>
    </subcellularLocation>
</comment>
<dbReference type="HOGENOM" id="CLU_073268_0_0_7"/>
<dbReference type="GO" id="GO:0009306">
    <property type="term" value="P:protein secretion"/>
    <property type="evidence" value="ECO:0007669"/>
    <property type="project" value="InterPro"/>
</dbReference>
<evidence type="ECO:0000256" key="5">
    <source>
        <dbReference type="ARBA" id="ARBA00023139"/>
    </source>
</evidence>
<keyword evidence="8" id="KW-0812">Transmembrane</keyword>
<dbReference type="EMBL" id="CP001359">
    <property type="protein sequence ID" value="ACL64098.1"/>
    <property type="molecule type" value="Genomic_DNA"/>
</dbReference>
<dbReference type="InterPro" id="IPR006182">
    <property type="entry name" value="FliF_N_dom"/>
</dbReference>
<proteinExistence type="inferred from homology"/>
<keyword evidence="6" id="KW-0998">Cell outer membrane</keyword>
<evidence type="ECO:0000256" key="8">
    <source>
        <dbReference type="SAM" id="Phobius"/>
    </source>
</evidence>
<keyword evidence="7" id="KW-0449">Lipoprotein</keyword>
<evidence type="ECO:0000256" key="2">
    <source>
        <dbReference type="ARBA" id="ARBA00009509"/>
    </source>
</evidence>
<evidence type="ECO:0000256" key="1">
    <source>
        <dbReference type="ARBA" id="ARBA00004459"/>
    </source>
</evidence>
<gene>
    <name evidence="10" type="ordered locus">A2cp1_0743</name>
</gene>
<dbReference type="KEGG" id="acp:A2cp1_0743"/>
<sequence length="239" mass="24245">MRLAPLALPLTLALAGCSGEALLHGLDEPQANDVLVALDEGGIAAEKAREDGADAGWEVRVAAADAVRARRVLAERDLPRQRPAGFDAVLAKGSMVPTATEEHALYLHALSGELARSIEAIDGVVGARVHLGLPQADPFRPGERPAPRAAVLVRCRAAACAAVRALEPGLRALVAGAADGLDAAAVSVVFAEAPQTTAPPPPPRRGRSPVLLALAAAAGAAAIAVGGGAGVRWRRGKPS</sequence>
<evidence type="ECO:0000256" key="6">
    <source>
        <dbReference type="ARBA" id="ARBA00023237"/>
    </source>
</evidence>
<dbReference type="PROSITE" id="PS51257">
    <property type="entry name" value="PROKAR_LIPOPROTEIN"/>
    <property type="match status" value="1"/>
</dbReference>
<comment type="similarity">
    <text evidence="2">Belongs to the YscJ lipoprotein family.</text>
</comment>
<keyword evidence="3" id="KW-0732">Signal</keyword>
<dbReference type="InterPro" id="IPR043427">
    <property type="entry name" value="YscJ/FliF"/>
</dbReference>
<dbReference type="InterPro" id="IPR045851">
    <property type="entry name" value="AMP-bd_C_sf"/>
</dbReference>
<protein>
    <submittedName>
        <fullName evidence="10">Secretory protein YscJ/FliF family protein</fullName>
    </submittedName>
</protein>
<reference evidence="10" key="1">
    <citation type="submission" date="2009-01" db="EMBL/GenBank/DDBJ databases">
        <title>Complete sequence of Anaeromyxobacter dehalogenans 2CP-1.</title>
        <authorList>
            <consortium name="US DOE Joint Genome Institute"/>
            <person name="Lucas S."/>
            <person name="Copeland A."/>
            <person name="Lapidus A."/>
            <person name="Glavina del Rio T."/>
            <person name="Dalin E."/>
            <person name="Tice H."/>
            <person name="Bruce D."/>
            <person name="Goodwin L."/>
            <person name="Pitluck S."/>
            <person name="Saunders E."/>
            <person name="Brettin T."/>
            <person name="Detter J.C."/>
            <person name="Han C."/>
            <person name="Larimer F."/>
            <person name="Land M."/>
            <person name="Hauser L."/>
            <person name="Kyrpides N."/>
            <person name="Ovchinnikova G."/>
            <person name="Beliaev A.S."/>
            <person name="Richardson P."/>
        </authorList>
    </citation>
    <scope>NUCLEOTIDE SEQUENCE</scope>
    <source>
        <strain evidence="10">2CP-1</strain>
    </source>
</reference>
<organism evidence="10 11">
    <name type="scientific">Anaeromyxobacter dehalogenans (strain ATCC BAA-258 / DSM 21875 / 2CP-1)</name>
    <dbReference type="NCBI Taxonomy" id="455488"/>
    <lineage>
        <taxon>Bacteria</taxon>
        <taxon>Pseudomonadati</taxon>
        <taxon>Myxococcota</taxon>
        <taxon>Myxococcia</taxon>
        <taxon>Myxococcales</taxon>
        <taxon>Cystobacterineae</taxon>
        <taxon>Anaeromyxobacteraceae</taxon>
        <taxon>Anaeromyxobacter</taxon>
    </lineage>
</organism>
<accession>B8JD70</accession>
<dbReference type="PANTHER" id="PTHR30046">
    <property type="entry name" value="FLAGELLAR M-RING PROTEIN"/>
    <property type="match status" value="1"/>
</dbReference>
<dbReference type="PRINTS" id="PR01338">
    <property type="entry name" value="TYPE3OMKPROT"/>
</dbReference>
<dbReference type="Proteomes" id="UP000007089">
    <property type="component" value="Chromosome"/>
</dbReference>
<evidence type="ECO:0000256" key="7">
    <source>
        <dbReference type="ARBA" id="ARBA00023288"/>
    </source>
</evidence>
<keyword evidence="5" id="KW-0564">Palmitate</keyword>
<keyword evidence="11" id="KW-1185">Reference proteome</keyword>
<dbReference type="AlphaFoldDB" id="B8JD70"/>
<dbReference type="GO" id="GO:0009279">
    <property type="term" value="C:cell outer membrane"/>
    <property type="evidence" value="ECO:0007669"/>
    <property type="project" value="UniProtKB-SubCell"/>
</dbReference>
<dbReference type="RefSeq" id="WP_012632124.1">
    <property type="nucleotide sequence ID" value="NC_011891.1"/>
</dbReference>
<dbReference type="InterPro" id="IPR003282">
    <property type="entry name" value="T3SS_SctJ"/>
</dbReference>
<keyword evidence="4 8" id="KW-0472">Membrane</keyword>
<dbReference type="Gene3D" id="3.30.70.1530">
    <property type="entry name" value="Hypothetical protein rpa1041"/>
    <property type="match status" value="1"/>
</dbReference>
<name>B8JD70_ANAD2</name>
<evidence type="ECO:0000313" key="11">
    <source>
        <dbReference type="Proteomes" id="UP000007089"/>
    </source>
</evidence>
<dbReference type="Gene3D" id="3.30.300.30">
    <property type="match status" value="1"/>
</dbReference>
<dbReference type="PANTHER" id="PTHR30046:SF2">
    <property type="entry name" value="YOP PROTEINS TRANSLOCATION LIPOPROTEIN J"/>
    <property type="match status" value="1"/>
</dbReference>
<dbReference type="Pfam" id="PF01514">
    <property type="entry name" value="YscJ_FliF"/>
    <property type="match status" value="1"/>
</dbReference>
<feature type="domain" description="Flagellar M-ring N-terminal" evidence="9">
    <location>
        <begin position="20"/>
        <end position="189"/>
    </location>
</feature>
<evidence type="ECO:0000256" key="4">
    <source>
        <dbReference type="ARBA" id="ARBA00023136"/>
    </source>
</evidence>
<keyword evidence="8" id="KW-1133">Transmembrane helix</keyword>
<evidence type="ECO:0000259" key="9">
    <source>
        <dbReference type="Pfam" id="PF01514"/>
    </source>
</evidence>
<evidence type="ECO:0000256" key="3">
    <source>
        <dbReference type="ARBA" id="ARBA00022729"/>
    </source>
</evidence>
<feature type="transmembrane region" description="Helical" evidence="8">
    <location>
        <begin position="210"/>
        <end position="231"/>
    </location>
</feature>
<evidence type="ECO:0000313" key="10">
    <source>
        <dbReference type="EMBL" id="ACL64098.1"/>
    </source>
</evidence>